<keyword evidence="6 10" id="KW-0368">Histidine biosynthesis</keyword>
<dbReference type="HAMAP" id="MF_00278">
    <property type="entry name" value="HisH"/>
    <property type="match status" value="1"/>
</dbReference>
<dbReference type="InterPro" id="IPR029062">
    <property type="entry name" value="Class_I_gatase-like"/>
</dbReference>
<dbReference type="GO" id="GO:0004359">
    <property type="term" value="F:glutaminase activity"/>
    <property type="evidence" value="ECO:0007669"/>
    <property type="project" value="UniProtKB-EC"/>
</dbReference>
<dbReference type="PANTHER" id="PTHR42701:SF1">
    <property type="entry name" value="IMIDAZOLE GLYCEROL PHOSPHATE SYNTHASE SUBUNIT HISH"/>
    <property type="match status" value="1"/>
</dbReference>
<dbReference type="PANTHER" id="PTHR42701">
    <property type="entry name" value="IMIDAZOLE GLYCEROL PHOSPHATE SYNTHASE SUBUNIT HISH"/>
    <property type="match status" value="1"/>
</dbReference>
<dbReference type="GO" id="GO:0000105">
    <property type="term" value="P:L-histidine biosynthetic process"/>
    <property type="evidence" value="ECO:0007669"/>
    <property type="project" value="UniProtKB-UniRule"/>
</dbReference>
<evidence type="ECO:0000256" key="6">
    <source>
        <dbReference type="ARBA" id="ARBA00023102"/>
    </source>
</evidence>
<keyword evidence="14" id="KW-1185">Reference proteome</keyword>
<proteinExistence type="inferred from homology"/>
<dbReference type="RefSeq" id="WP_074608329.1">
    <property type="nucleotide sequence ID" value="NZ_FNGY01000005.1"/>
</dbReference>
<name>A0A1G9WI93_9SPHI</name>
<reference evidence="14" key="1">
    <citation type="submission" date="2016-10" db="EMBL/GenBank/DDBJ databases">
        <authorList>
            <person name="Varghese N."/>
            <person name="Submissions S."/>
        </authorList>
    </citation>
    <scope>NUCLEOTIDE SEQUENCE [LARGE SCALE GENOMIC DNA]</scope>
    <source>
        <strain evidence="14">DSM 19110</strain>
    </source>
</reference>
<feature type="active site" evidence="10 11">
    <location>
        <position position="188"/>
    </location>
</feature>
<evidence type="ECO:0000313" key="13">
    <source>
        <dbReference type="EMBL" id="SDM84312.1"/>
    </source>
</evidence>
<feature type="active site" description="Nucleophile" evidence="10 11">
    <location>
        <position position="80"/>
    </location>
</feature>
<dbReference type="EC" id="3.5.1.2" evidence="10"/>
<keyword evidence="10" id="KW-0963">Cytoplasm</keyword>
<keyword evidence="3 10" id="KW-0028">Amino-acid biosynthesis</keyword>
<evidence type="ECO:0000256" key="1">
    <source>
        <dbReference type="ARBA" id="ARBA00005091"/>
    </source>
</evidence>
<accession>A0A1G9WI93</accession>
<comment type="pathway">
    <text evidence="1 10">Amino-acid biosynthesis; L-histidine biosynthesis; L-histidine from 5-phospho-alpha-D-ribose 1-diphosphate: step 5/9.</text>
</comment>
<organism evidence="13 14">
    <name type="scientific">Pedobacter steynii</name>
    <dbReference type="NCBI Taxonomy" id="430522"/>
    <lineage>
        <taxon>Bacteria</taxon>
        <taxon>Pseudomonadati</taxon>
        <taxon>Bacteroidota</taxon>
        <taxon>Sphingobacteriia</taxon>
        <taxon>Sphingobacteriales</taxon>
        <taxon>Sphingobacteriaceae</taxon>
        <taxon>Pedobacter</taxon>
    </lineage>
</organism>
<dbReference type="InterPro" id="IPR010139">
    <property type="entry name" value="Imidazole-glycPsynth_HisH"/>
</dbReference>
<evidence type="ECO:0000256" key="2">
    <source>
        <dbReference type="ARBA" id="ARBA00011152"/>
    </source>
</evidence>
<dbReference type="EMBL" id="FNGY01000005">
    <property type="protein sequence ID" value="SDM84312.1"/>
    <property type="molecule type" value="Genomic_DNA"/>
</dbReference>
<comment type="function">
    <text evidence="10">IGPS catalyzes the conversion of PRFAR and glutamine to IGP, AICAR and glutamate. The HisH subunit catalyzes the hydrolysis of glutamine to glutamate and ammonia as part of the synthesis of IGP and AICAR. The resulting ammonia molecule is channeled to the active site of HisF.</text>
</comment>
<dbReference type="GO" id="GO:0000107">
    <property type="term" value="F:imidazoleglycerol-phosphate synthase activity"/>
    <property type="evidence" value="ECO:0007669"/>
    <property type="project" value="UniProtKB-UniRule"/>
</dbReference>
<keyword evidence="4 10" id="KW-0378">Hydrolase</keyword>
<dbReference type="AlphaFoldDB" id="A0A1G9WI93"/>
<evidence type="ECO:0000259" key="12">
    <source>
        <dbReference type="Pfam" id="PF00117"/>
    </source>
</evidence>
<evidence type="ECO:0000256" key="7">
    <source>
        <dbReference type="ARBA" id="ARBA00023239"/>
    </source>
</evidence>
<evidence type="ECO:0000256" key="9">
    <source>
        <dbReference type="ARBA" id="ARBA00049534"/>
    </source>
</evidence>
<dbReference type="UniPathway" id="UPA00031">
    <property type="reaction ID" value="UER00010"/>
</dbReference>
<dbReference type="NCBIfam" id="TIGR01855">
    <property type="entry name" value="IMP_synth_hisH"/>
    <property type="match status" value="1"/>
</dbReference>
<dbReference type="PROSITE" id="PS51273">
    <property type="entry name" value="GATASE_TYPE_1"/>
    <property type="match status" value="1"/>
</dbReference>
<evidence type="ECO:0000256" key="5">
    <source>
        <dbReference type="ARBA" id="ARBA00022962"/>
    </source>
</evidence>
<dbReference type="EC" id="4.3.2.10" evidence="10"/>
<keyword evidence="7 10" id="KW-0456">Lyase</keyword>
<gene>
    <name evidence="10" type="primary">hisH</name>
    <name evidence="13" type="ORF">SAMN05421820_105184</name>
</gene>
<feature type="active site" evidence="10 11">
    <location>
        <position position="186"/>
    </location>
</feature>
<evidence type="ECO:0000256" key="3">
    <source>
        <dbReference type="ARBA" id="ARBA00022605"/>
    </source>
</evidence>
<comment type="subunit">
    <text evidence="2 10">Heterodimer of HisH and HisF.</text>
</comment>
<protein>
    <recommendedName>
        <fullName evidence="10">Imidazole glycerol phosphate synthase subunit HisH</fullName>
        <ecNumber evidence="10">4.3.2.10</ecNumber>
    </recommendedName>
    <alternativeName>
        <fullName evidence="10">IGP synthase glutaminase subunit</fullName>
        <ecNumber evidence="10">3.5.1.2</ecNumber>
    </alternativeName>
    <alternativeName>
        <fullName evidence="10">IGP synthase subunit HisH</fullName>
    </alternativeName>
    <alternativeName>
        <fullName evidence="10">ImGP synthase subunit HisH</fullName>
        <shortName evidence="10">IGPS subunit HisH</shortName>
    </alternativeName>
</protein>
<evidence type="ECO:0000256" key="11">
    <source>
        <dbReference type="PIRSR" id="PIRSR000495-1"/>
    </source>
</evidence>
<dbReference type="GO" id="GO:0005737">
    <property type="term" value="C:cytoplasm"/>
    <property type="evidence" value="ECO:0007669"/>
    <property type="project" value="UniProtKB-SubCell"/>
</dbReference>
<evidence type="ECO:0000313" key="14">
    <source>
        <dbReference type="Proteomes" id="UP000183200"/>
    </source>
</evidence>
<dbReference type="OrthoDB" id="9807137at2"/>
<keyword evidence="13" id="KW-0808">Transferase</keyword>
<dbReference type="GO" id="GO:0016829">
    <property type="term" value="F:lyase activity"/>
    <property type="evidence" value="ECO:0007669"/>
    <property type="project" value="UniProtKB-KW"/>
</dbReference>
<evidence type="ECO:0000256" key="10">
    <source>
        <dbReference type="HAMAP-Rule" id="MF_00278"/>
    </source>
</evidence>
<dbReference type="PIRSF" id="PIRSF000495">
    <property type="entry name" value="Amidotransf_hisH"/>
    <property type="match status" value="1"/>
</dbReference>
<dbReference type="SUPFAM" id="SSF52317">
    <property type="entry name" value="Class I glutamine amidotransferase-like"/>
    <property type="match status" value="1"/>
</dbReference>
<dbReference type="CDD" id="cd01748">
    <property type="entry name" value="GATase1_IGP_Synthase"/>
    <property type="match status" value="1"/>
</dbReference>
<comment type="catalytic activity">
    <reaction evidence="9 10">
        <text>L-glutamine + H2O = L-glutamate + NH4(+)</text>
        <dbReference type="Rhea" id="RHEA:15889"/>
        <dbReference type="ChEBI" id="CHEBI:15377"/>
        <dbReference type="ChEBI" id="CHEBI:28938"/>
        <dbReference type="ChEBI" id="CHEBI:29985"/>
        <dbReference type="ChEBI" id="CHEBI:58359"/>
        <dbReference type="EC" id="3.5.1.2"/>
    </reaction>
</comment>
<evidence type="ECO:0000256" key="8">
    <source>
        <dbReference type="ARBA" id="ARBA00047838"/>
    </source>
</evidence>
<dbReference type="Proteomes" id="UP000183200">
    <property type="component" value="Unassembled WGS sequence"/>
</dbReference>
<comment type="catalytic activity">
    <reaction evidence="8 10">
        <text>5-[(5-phospho-1-deoxy-D-ribulos-1-ylimino)methylamino]-1-(5-phospho-beta-D-ribosyl)imidazole-4-carboxamide + L-glutamine = D-erythro-1-(imidazol-4-yl)glycerol 3-phosphate + 5-amino-1-(5-phospho-beta-D-ribosyl)imidazole-4-carboxamide + L-glutamate + H(+)</text>
        <dbReference type="Rhea" id="RHEA:24793"/>
        <dbReference type="ChEBI" id="CHEBI:15378"/>
        <dbReference type="ChEBI" id="CHEBI:29985"/>
        <dbReference type="ChEBI" id="CHEBI:58278"/>
        <dbReference type="ChEBI" id="CHEBI:58359"/>
        <dbReference type="ChEBI" id="CHEBI:58475"/>
        <dbReference type="ChEBI" id="CHEBI:58525"/>
        <dbReference type="EC" id="4.3.2.10"/>
    </reaction>
</comment>
<dbReference type="Gene3D" id="3.40.50.880">
    <property type="match status" value="1"/>
</dbReference>
<dbReference type="Pfam" id="PF00117">
    <property type="entry name" value="GATase"/>
    <property type="match status" value="1"/>
</dbReference>
<feature type="domain" description="Glutamine amidotransferase" evidence="12">
    <location>
        <begin position="4"/>
        <end position="201"/>
    </location>
</feature>
<comment type="subcellular location">
    <subcellularLocation>
        <location evidence="10">Cytoplasm</location>
    </subcellularLocation>
</comment>
<keyword evidence="5 10" id="KW-0315">Glutamine amidotransferase</keyword>
<evidence type="ECO:0000256" key="4">
    <source>
        <dbReference type="ARBA" id="ARBA00022801"/>
    </source>
</evidence>
<dbReference type="InterPro" id="IPR017926">
    <property type="entry name" value="GATASE"/>
</dbReference>
<sequence>MIAIIDYGVGNIRAFTNIYKKLDVHIKIAQKLEDLTEVTKIILPGVGAFDHAMEQLERSGMRQRLDELVLGDHVPVVGICVGMQMLAHSSDEGKLLGLGWIDASVKKFDESKIKYSTHLPHMGWNDVNPVKENAILTGLEKDAKFYFLHSYYFHCNDAEDIIATTDYGIEFSCAVNKKNIYGVQFHPEKSHQYGIQLLNNFSKL</sequence>